<feature type="transmembrane region" description="Helical" evidence="8">
    <location>
        <begin position="184"/>
        <end position="205"/>
    </location>
</feature>
<comment type="caution">
    <text evidence="11">The sequence shown here is derived from an EMBL/GenBank/DDBJ whole genome shotgun (WGS) entry which is preliminary data.</text>
</comment>
<keyword evidence="4 8" id="KW-0812">Transmembrane</keyword>
<dbReference type="CDD" id="cd07571">
    <property type="entry name" value="ALP_N-acyl_transferase"/>
    <property type="match status" value="1"/>
</dbReference>
<dbReference type="NCBIfam" id="TIGR00546">
    <property type="entry name" value="lnt"/>
    <property type="match status" value="1"/>
</dbReference>
<dbReference type="EMBL" id="FOQZ01000002">
    <property type="protein sequence ID" value="SFI46725.1"/>
    <property type="molecule type" value="Genomic_DNA"/>
</dbReference>
<comment type="similarity">
    <text evidence="8">Belongs to the CN hydrolase family. Apolipoprotein N-acyltransferase subfamily.</text>
</comment>
<dbReference type="EC" id="2.3.1.269" evidence="8"/>
<dbReference type="AlphaFoldDB" id="A0A7Z7CZJ8"/>
<comment type="catalytic activity">
    <reaction evidence="8">
        <text>N-terminal S-1,2-diacyl-sn-glyceryl-L-cysteinyl-[lipoprotein] + a glycerophospholipid = N-acyl-S-1,2-diacyl-sn-glyceryl-L-cysteinyl-[lipoprotein] + a 2-acyl-sn-glycero-3-phospholipid + H(+)</text>
        <dbReference type="Rhea" id="RHEA:48228"/>
        <dbReference type="Rhea" id="RHEA-COMP:14681"/>
        <dbReference type="Rhea" id="RHEA-COMP:14684"/>
        <dbReference type="ChEBI" id="CHEBI:15378"/>
        <dbReference type="ChEBI" id="CHEBI:136912"/>
        <dbReference type="ChEBI" id="CHEBI:140656"/>
        <dbReference type="ChEBI" id="CHEBI:140657"/>
        <dbReference type="ChEBI" id="CHEBI:140660"/>
        <dbReference type="EC" id="2.3.1.269"/>
    </reaction>
</comment>
<evidence type="ECO:0000256" key="9">
    <source>
        <dbReference type="SAM" id="MobiDB-lite"/>
    </source>
</evidence>
<evidence type="ECO:0000313" key="12">
    <source>
        <dbReference type="Proteomes" id="UP000198702"/>
    </source>
</evidence>
<accession>A0A7Z7CZJ8</accession>
<feature type="transmembrane region" description="Helical" evidence="8">
    <location>
        <begin position="142"/>
        <end position="164"/>
    </location>
</feature>
<evidence type="ECO:0000256" key="3">
    <source>
        <dbReference type="ARBA" id="ARBA00022679"/>
    </source>
</evidence>
<evidence type="ECO:0000256" key="7">
    <source>
        <dbReference type="ARBA" id="ARBA00023315"/>
    </source>
</evidence>
<evidence type="ECO:0000256" key="5">
    <source>
        <dbReference type="ARBA" id="ARBA00022989"/>
    </source>
</evidence>
<evidence type="ECO:0000256" key="2">
    <source>
        <dbReference type="ARBA" id="ARBA00022475"/>
    </source>
</evidence>
<keyword evidence="5 8" id="KW-1133">Transmembrane helix</keyword>
<feature type="transmembrane region" description="Helical" evidence="8">
    <location>
        <begin position="27"/>
        <end position="47"/>
    </location>
</feature>
<sequence>MTATSTTLDEPNGHTSEVPRPVRRSPAVMPLALALPVAAGAAVLMDLAYPEVGFWPATFAATGLLLLTLIGRSVWGAVAVGTVFGLVFFGLLVSWTTRYLGPVPWAALTVVEGTLTAVGMIPLALAYRWVPLAVPGMVGRMLLLPAMLAALWTGREVLLGAWPYGGLPWARLGITQADSPLVETVSWVGVSGLSFLIVFTVAAAIEAVRINTWRQPLPAAVPVATAVLLVLAPAFPTLQVGTLRVGAVQGNGPSGYFDQRSPGAIAEAQGSATGPVFEEDVDLVVWPEGLDADPFQTPWLARHLSEISTRAGAPLLANAATTAGENIYNTSFLWDAVTGAPPRREETQTHAKRHPVPFGEYVPDRAFFSLLASDLVGLLQRDYAHGTDLPLVTVTDVPVGLAICFDVIYDEVIGESISAGAQLLVFQTNNADFRGTDESLQQLAVARIRAVETGRTVVNISTVGPSQIIRPDGSTVTGLPAGQAGVMISDTDLRTGITPAVRIAQDVSAVTLWGGLGGLALTGAIVRWRPRTPGDK</sequence>
<evidence type="ECO:0000256" key="8">
    <source>
        <dbReference type="HAMAP-Rule" id="MF_01148"/>
    </source>
</evidence>
<feature type="transmembrane region" description="Helical" evidence="8">
    <location>
        <begin position="77"/>
        <end position="97"/>
    </location>
</feature>
<dbReference type="PANTHER" id="PTHR38686:SF1">
    <property type="entry name" value="APOLIPOPROTEIN N-ACYLTRANSFERASE"/>
    <property type="match status" value="1"/>
</dbReference>
<evidence type="ECO:0000256" key="4">
    <source>
        <dbReference type="ARBA" id="ARBA00022692"/>
    </source>
</evidence>
<organism evidence="11 12">
    <name type="scientific">Microbacterium saccharophilum</name>
    <dbReference type="NCBI Taxonomy" id="1213358"/>
    <lineage>
        <taxon>Bacteria</taxon>
        <taxon>Bacillati</taxon>
        <taxon>Actinomycetota</taxon>
        <taxon>Actinomycetes</taxon>
        <taxon>Micrococcales</taxon>
        <taxon>Microbacteriaceae</taxon>
        <taxon>Microbacterium</taxon>
    </lineage>
</organism>
<dbReference type="GO" id="GO:0042158">
    <property type="term" value="P:lipoprotein biosynthetic process"/>
    <property type="evidence" value="ECO:0007669"/>
    <property type="project" value="UniProtKB-UniRule"/>
</dbReference>
<dbReference type="Proteomes" id="UP000198702">
    <property type="component" value="Unassembled WGS sequence"/>
</dbReference>
<dbReference type="SUPFAM" id="SSF56317">
    <property type="entry name" value="Carbon-nitrogen hydrolase"/>
    <property type="match status" value="1"/>
</dbReference>
<reference evidence="11 12" key="1">
    <citation type="submission" date="2016-10" db="EMBL/GenBank/DDBJ databases">
        <authorList>
            <person name="Varghese N."/>
            <person name="Submissions S."/>
        </authorList>
    </citation>
    <scope>NUCLEOTIDE SEQUENCE [LARGE SCALE GENOMIC DNA]</scope>
    <source>
        <strain evidence="11 12">UNC380MFSha3.1</strain>
    </source>
</reference>
<dbReference type="PANTHER" id="PTHR38686">
    <property type="entry name" value="APOLIPOPROTEIN N-ACYLTRANSFERASE"/>
    <property type="match status" value="1"/>
</dbReference>
<comment type="pathway">
    <text evidence="8">Protein modification; lipoprotein biosynthesis (N-acyl transfer).</text>
</comment>
<dbReference type="Pfam" id="PF20154">
    <property type="entry name" value="LNT_N"/>
    <property type="match status" value="1"/>
</dbReference>
<dbReference type="InterPro" id="IPR004563">
    <property type="entry name" value="Apolipo_AcylTrfase"/>
</dbReference>
<evidence type="ECO:0000259" key="10">
    <source>
        <dbReference type="PROSITE" id="PS50263"/>
    </source>
</evidence>
<name>A0A7Z7CZJ8_9MICO</name>
<comment type="subcellular location">
    <subcellularLocation>
        <location evidence="1 8">Cell membrane</location>
        <topology evidence="1 8">Multi-pass membrane protein</topology>
    </subcellularLocation>
</comment>
<protein>
    <recommendedName>
        <fullName evidence="8">Apolipoprotein N-acyltransferase</fullName>
        <shortName evidence="8">ALP N-acyltransferase</shortName>
        <ecNumber evidence="8">2.3.1.269</ecNumber>
    </recommendedName>
</protein>
<dbReference type="GO" id="GO:0005886">
    <property type="term" value="C:plasma membrane"/>
    <property type="evidence" value="ECO:0007669"/>
    <property type="project" value="UniProtKB-SubCell"/>
</dbReference>
<keyword evidence="11" id="KW-0449">Lipoprotein</keyword>
<feature type="region of interest" description="Disordered" evidence="9">
    <location>
        <begin position="1"/>
        <end position="21"/>
    </location>
</feature>
<keyword evidence="3 8" id="KW-0808">Transferase</keyword>
<feature type="domain" description="CN hydrolase" evidence="10">
    <location>
        <begin position="243"/>
        <end position="493"/>
    </location>
</feature>
<evidence type="ECO:0000256" key="6">
    <source>
        <dbReference type="ARBA" id="ARBA00023136"/>
    </source>
</evidence>
<dbReference type="InterPro" id="IPR036526">
    <property type="entry name" value="C-N_Hydrolase_sf"/>
</dbReference>
<dbReference type="InterPro" id="IPR003010">
    <property type="entry name" value="C-N_Hydrolase"/>
</dbReference>
<dbReference type="UniPathway" id="UPA00666"/>
<feature type="transmembrane region" description="Helical" evidence="8">
    <location>
        <begin position="103"/>
        <end position="130"/>
    </location>
</feature>
<feature type="transmembrane region" description="Helical" evidence="8">
    <location>
        <begin position="53"/>
        <end position="70"/>
    </location>
</feature>
<dbReference type="Gene3D" id="3.60.110.10">
    <property type="entry name" value="Carbon-nitrogen hydrolase"/>
    <property type="match status" value="1"/>
</dbReference>
<comment type="function">
    <text evidence="8">Catalyzes the phospholipid dependent N-acylation of the N-terminal cysteine of apolipoprotein, the last step in lipoprotein maturation.</text>
</comment>
<feature type="transmembrane region" description="Helical" evidence="8">
    <location>
        <begin position="217"/>
        <end position="235"/>
    </location>
</feature>
<gene>
    <name evidence="8" type="primary">lnt</name>
    <name evidence="11" type="ORF">SAMN04487751_1734</name>
</gene>
<dbReference type="RefSeq" id="WP_081782752.1">
    <property type="nucleotide sequence ID" value="NZ_FOQZ01000002.1"/>
</dbReference>
<dbReference type="Pfam" id="PF00795">
    <property type="entry name" value="CN_hydrolase"/>
    <property type="match status" value="1"/>
</dbReference>
<keyword evidence="7 8" id="KW-0012">Acyltransferase</keyword>
<dbReference type="PROSITE" id="PS50263">
    <property type="entry name" value="CN_HYDROLASE"/>
    <property type="match status" value="1"/>
</dbReference>
<dbReference type="GO" id="GO:0016410">
    <property type="term" value="F:N-acyltransferase activity"/>
    <property type="evidence" value="ECO:0007669"/>
    <property type="project" value="UniProtKB-UniRule"/>
</dbReference>
<evidence type="ECO:0000313" key="11">
    <source>
        <dbReference type="EMBL" id="SFI46725.1"/>
    </source>
</evidence>
<evidence type="ECO:0000256" key="1">
    <source>
        <dbReference type="ARBA" id="ARBA00004651"/>
    </source>
</evidence>
<feature type="compositionally biased region" description="Polar residues" evidence="9">
    <location>
        <begin position="1"/>
        <end position="15"/>
    </location>
</feature>
<keyword evidence="6 8" id="KW-0472">Membrane</keyword>
<dbReference type="InterPro" id="IPR045378">
    <property type="entry name" value="LNT_N"/>
</dbReference>
<dbReference type="HAMAP" id="MF_01148">
    <property type="entry name" value="Lnt"/>
    <property type="match status" value="1"/>
</dbReference>
<keyword evidence="2 8" id="KW-1003">Cell membrane</keyword>
<proteinExistence type="inferred from homology"/>